<accession>A0A291QRT8</accession>
<dbReference type="KEGG" id="cbae:COR50_05070"/>
<dbReference type="EMBL" id="CP023777">
    <property type="protein sequence ID" value="ATL46602.1"/>
    <property type="molecule type" value="Genomic_DNA"/>
</dbReference>
<dbReference type="Proteomes" id="UP000220133">
    <property type="component" value="Chromosome"/>
</dbReference>
<dbReference type="Gene3D" id="1.20.1260.10">
    <property type="match status" value="1"/>
</dbReference>
<dbReference type="InterPro" id="IPR052703">
    <property type="entry name" value="Aromatic_CoA_ox/epox"/>
</dbReference>
<dbReference type="NCBIfam" id="TIGR02158">
    <property type="entry name" value="PA_CoA_Oxy3"/>
    <property type="match status" value="1"/>
</dbReference>
<dbReference type="InterPro" id="IPR009078">
    <property type="entry name" value="Ferritin-like_SF"/>
</dbReference>
<sequence length="255" mass="28935">MDQQQLAIINLLTKMGDDALIMGHRNSEWTGLGPIMEEDIAFSSMAQDKIGHALALYRLLEEYFEGEDPDRFAFLREESGWKCCHFVEMPNSSYDYSLMRHFLFDHAEAVRYASLENSSFEPVRAIAQKFKGEIKYHLMHADAWLTQLGNGTSESHTRMQQALDDCWADALGMFEEAGELESVLIDAKVYPGESAIKEKWLERIQPIFTQASLVVPRGEQAKAGMGGRFGFHTQHLSILLDEMSSVFKLDPSASW</sequence>
<gene>
    <name evidence="1" type="primary">paaI</name>
    <name evidence="1" type="ORF">COR50_05070</name>
</gene>
<dbReference type="PANTHER" id="PTHR30458:SF0">
    <property type="entry name" value="1,2-PHENYLACETYL-COA EPOXIDASE, SUBUNIT C"/>
    <property type="match status" value="1"/>
</dbReference>
<evidence type="ECO:0000313" key="1">
    <source>
        <dbReference type="EMBL" id="ATL46602.1"/>
    </source>
</evidence>
<name>A0A291QRT8_9BACT</name>
<dbReference type="RefSeq" id="WP_098192990.1">
    <property type="nucleotide sequence ID" value="NZ_CP023777.1"/>
</dbReference>
<dbReference type="GO" id="GO:0005829">
    <property type="term" value="C:cytosol"/>
    <property type="evidence" value="ECO:0007669"/>
    <property type="project" value="TreeGrafter"/>
</dbReference>
<protein>
    <submittedName>
        <fullName evidence="1">Phenylacetate-CoA oxygenase subunit PaaI</fullName>
    </submittedName>
</protein>
<keyword evidence="2" id="KW-1185">Reference proteome</keyword>
<organism evidence="1 2">
    <name type="scientific">Chitinophaga caeni</name>
    <dbReference type="NCBI Taxonomy" id="2029983"/>
    <lineage>
        <taxon>Bacteria</taxon>
        <taxon>Pseudomonadati</taxon>
        <taxon>Bacteroidota</taxon>
        <taxon>Chitinophagia</taxon>
        <taxon>Chitinophagales</taxon>
        <taxon>Chitinophagaceae</taxon>
        <taxon>Chitinophaga</taxon>
    </lineage>
</organism>
<dbReference type="AlphaFoldDB" id="A0A291QRT8"/>
<reference evidence="1 2" key="1">
    <citation type="submission" date="2017-10" db="EMBL/GenBank/DDBJ databases">
        <title>Paenichitinophaga pekingensis gen. nov., sp. nov., isolated from activated sludge.</title>
        <authorList>
            <person name="Jin D."/>
            <person name="Kong X."/>
            <person name="Deng Y."/>
            <person name="Bai Z."/>
        </authorList>
    </citation>
    <scope>NUCLEOTIDE SEQUENCE [LARGE SCALE GENOMIC DNA]</scope>
    <source>
        <strain evidence="1 2">13</strain>
    </source>
</reference>
<dbReference type="PANTHER" id="PTHR30458">
    <property type="entry name" value="PHENYLACETIC ACID DEGRADATION PROTEIN PAA"/>
    <property type="match status" value="1"/>
</dbReference>
<evidence type="ECO:0000313" key="2">
    <source>
        <dbReference type="Proteomes" id="UP000220133"/>
    </source>
</evidence>
<dbReference type="InterPro" id="IPR011882">
    <property type="entry name" value="PaaC"/>
</dbReference>
<dbReference type="InterPro" id="IPR012347">
    <property type="entry name" value="Ferritin-like"/>
</dbReference>
<dbReference type="OrthoDB" id="9789947at2"/>
<dbReference type="GO" id="GO:0010124">
    <property type="term" value="P:phenylacetate catabolic process"/>
    <property type="evidence" value="ECO:0007669"/>
    <property type="project" value="InterPro"/>
</dbReference>
<dbReference type="Pfam" id="PF05138">
    <property type="entry name" value="PaaA_PaaC"/>
    <property type="match status" value="1"/>
</dbReference>
<proteinExistence type="predicted"/>
<dbReference type="InterPro" id="IPR007814">
    <property type="entry name" value="PaaA_PaaC"/>
</dbReference>
<dbReference type="SUPFAM" id="SSF47240">
    <property type="entry name" value="Ferritin-like"/>
    <property type="match status" value="1"/>
</dbReference>